<keyword evidence="1" id="KW-0282">Flagellum</keyword>
<dbReference type="AlphaFoldDB" id="A0A2M9CN11"/>
<dbReference type="PANTHER" id="PTHR39185:SF1">
    <property type="entry name" value="SWARMING MOTILITY PROTEIN SWRD"/>
    <property type="match status" value="1"/>
</dbReference>
<keyword evidence="2" id="KW-1185">Reference proteome</keyword>
<keyword evidence="1" id="KW-0966">Cell projection</keyword>
<dbReference type="EMBL" id="PGFF01000001">
    <property type="protein sequence ID" value="PJJ73281.1"/>
    <property type="molecule type" value="Genomic_DNA"/>
</dbReference>
<dbReference type="PANTHER" id="PTHR39185">
    <property type="entry name" value="SWARMING MOTILITY PROTEIN SWRD"/>
    <property type="match status" value="1"/>
</dbReference>
<dbReference type="InterPro" id="IPR009384">
    <property type="entry name" value="SwrD-like"/>
</dbReference>
<protein>
    <submittedName>
        <fullName evidence="1">Flagellar protein FlbD</fullName>
    </submittedName>
</protein>
<evidence type="ECO:0000313" key="1">
    <source>
        <dbReference type="EMBL" id="PJJ73281.1"/>
    </source>
</evidence>
<organism evidence="1 2">
    <name type="scientific">Diaminobutyricimonas aerilata</name>
    <dbReference type="NCBI Taxonomy" id="1162967"/>
    <lineage>
        <taxon>Bacteria</taxon>
        <taxon>Bacillati</taxon>
        <taxon>Actinomycetota</taxon>
        <taxon>Actinomycetes</taxon>
        <taxon>Micrococcales</taxon>
        <taxon>Microbacteriaceae</taxon>
        <taxon>Diaminobutyricimonas</taxon>
    </lineage>
</organism>
<keyword evidence="1" id="KW-0969">Cilium</keyword>
<reference evidence="1 2" key="1">
    <citation type="submission" date="2017-11" db="EMBL/GenBank/DDBJ databases">
        <title>Genomic Encyclopedia of Archaeal and Bacterial Type Strains, Phase II (KMG-II): From Individual Species to Whole Genera.</title>
        <authorList>
            <person name="Goeker M."/>
        </authorList>
    </citation>
    <scope>NUCLEOTIDE SEQUENCE [LARGE SCALE GENOMIC DNA]</scope>
    <source>
        <strain evidence="1 2">DSM 27393</strain>
    </source>
</reference>
<dbReference type="Proteomes" id="UP000228758">
    <property type="component" value="Unassembled WGS sequence"/>
</dbReference>
<comment type="caution">
    <text evidence="1">The sequence shown here is derived from an EMBL/GenBank/DDBJ whole genome shotgun (WGS) entry which is preliminary data.</text>
</comment>
<gene>
    <name evidence="1" type="ORF">CLV46_2867</name>
</gene>
<dbReference type="RefSeq" id="WP_100365387.1">
    <property type="nucleotide sequence ID" value="NZ_PGFF01000001.1"/>
</dbReference>
<dbReference type="OrthoDB" id="9799862at2"/>
<name>A0A2M9CN11_9MICO</name>
<accession>A0A2M9CN11</accession>
<sequence length="89" mass="9615">MIVVSRLNGSRFAVNPDLIERIQASPDTTLVLVDGTTYVVREELDAVIDMIAHYRARVIALAHAPQEVARPIAAPVPLRSADALAGEAR</sequence>
<evidence type="ECO:0000313" key="2">
    <source>
        <dbReference type="Proteomes" id="UP000228758"/>
    </source>
</evidence>
<proteinExistence type="predicted"/>
<dbReference type="Pfam" id="PF06289">
    <property type="entry name" value="FlbD"/>
    <property type="match status" value="1"/>
</dbReference>